<dbReference type="Proteomes" id="UP000017842">
    <property type="component" value="Unassembled WGS sequence"/>
</dbReference>
<comment type="caution">
    <text evidence="1">The sequence shown here is derived from an EMBL/GenBank/DDBJ whole genome shotgun (WGS) entry which is preliminary data.</text>
</comment>
<sequence length="229" mass="26488">MEVNRFDLKNIFMFTLKLNPQPNQPLSILCLGAHSDDIEIGCGGTVLKLLSENENVDVNWVVFGANGIRIDEANSSANLFLEGCKKRNIVVQNFKDGFFPYLGGEIKLYFEQLKKEVSPDIIFTHYRHDLHQDHRTISDLTWNTFRNHLILEYEIVKYDGDLGNPNFFVTLSYQVCQNKIKNIIDSFKSQASHQWFSEDAFLSLLRLRAIECNASEKYAEGFYSRKITF</sequence>
<dbReference type="PANTHER" id="PTHR12993">
    <property type="entry name" value="N-ACETYLGLUCOSAMINYL-PHOSPHATIDYLINOSITOL DE-N-ACETYLASE-RELATED"/>
    <property type="match status" value="1"/>
</dbReference>
<proteinExistence type="predicted"/>
<evidence type="ECO:0000313" key="2">
    <source>
        <dbReference type="Proteomes" id="UP000017842"/>
    </source>
</evidence>
<keyword evidence="2" id="KW-1185">Reference proteome</keyword>
<dbReference type="PANTHER" id="PTHR12993:SF30">
    <property type="entry name" value="N-ACETYL-ALPHA-D-GLUCOSAMINYL L-MALATE DEACETYLASE 1"/>
    <property type="match status" value="1"/>
</dbReference>
<organism evidence="1 2">
    <name type="scientific">Methyloglobulus morosus KoM1</name>
    <dbReference type="NCBI Taxonomy" id="1116472"/>
    <lineage>
        <taxon>Bacteria</taxon>
        <taxon>Pseudomonadati</taxon>
        <taxon>Pseudomonadota</taxon>
        <taxon>Gammaproteobacteria</taxon>
        <taxon>Methylococcales</taxon>
        <taxon>Methylococcaceae</taxon>
        <taxon>Methyloglobulus</taxon>
    </lineage>
</organism>
<evidence type="ECO:0000313" key="1">
    <source>
        <dbReference type="EMBL" id="ESS66175.1"/>
    </source>
</evidence>
<dbReference type="InterPro" id="IPR003737">
    <property type="entry name" value="GlcNAc_PI_deacetylase-related"/>
</dbReference>
<dbReference type="STRING" id="1116472.MGMO_204c00030"/>
<name>V5AZ74_9GAMM</name>
<protein>
    <submittedName>
        <fullName evidence="1">Putative LmbE-like protein</fullName>
    </submittedName>
</protein>
<dbReference type="InterPro" id="IPR024078">
    <property type="entry name" value="LmbE-like_dom_sf"/>
</dbReference>
<dbReference type="GO" id="GO:0016811">
    <property type="term" value="F:hydrolase activity, acting on carbon-nitrogen (but not peptide) bonds, in linear amides"/>
    <property type="evidence" value="ECO:0007669"/>
    <property type="project" value="TreeGrafter"/>
</dbReference>
<dbReference type="AlphaFoldDB" id="V5AZ74"/>
<reference evidence="1 2" key="1">
    <citation type="journal article" date="2013" name="Genome Announc.">
        <title>Draft Genome Sequence of the Methanotrophic Gammaproteobacterium Methyloglobulus morosus DSM 22980 Strain KoM1.</title>
        <authorList>
            <person name="Poehlein A."/>
            <person name="Deutzmann J.S."/>
            <person name="Daniel R."/>
            <person name="Simeonova D.D."/>
        </authorList>
    </citation>
    <scope>NUCLEOTIDE SEQUENCE [LARGE SCALE GENOMIC DNA]</scope>
    <source>
        <strain evidence="1 2">KoM1</strain>
    </source>
</reference>
<dbReference type="eggNOG" id="COG2120">
    <property type="taxonomic scope" value="Bacteria"/>
</dbReference>
<dbReference type="Gene3D" id="3.40.50.10320">
    <property type="entry name" value="LmbE-like"/>
    <property type="match status" value="1"/>
</dbReference>
<gene>
    <name evidence="1" type="ORF">MGMO_204c00030</name>
</gene>
<dbReference type="EMBL" id="AYLO01000176">
    <property type="protein sequence ID" value="ESS66175.1"/>
    <property type="molecule type" value="Genomic_DNA"/>
</dbReference>
<dbReference type="SUPFAM" id="SSF102588">
    <property type="entry name" value="LmbE-like"/>
    <property type="match status" value="1"/>
</dbReference>
<accession>V5AZ74</accession>
<dbReference type="Pfam" id="PF02585">
    <property type="entry name" value="PIG-L"/>
    <property type="match status" value="1"/>
</dbReference>